<reference evidence="1 2" key="1">
    <citation type="submission" date="2017-11" db="EMBL/GenBank/DDBJ databases">
        <authorList>
            <person name="Han C.G."/>
        </authorList>
    </citation>
    <scope>NUCLEOTIDE SEQUENCE [LARGE SCALE GENOMIC DNA]</scope>
    <source>
        <strain evidence="1 2">A11</strain>
    </source>
</reference>
<reference evidence="1 2" key="2">
    <citation type="submission" date="2018-01" db="EMBL/GenBank/DDBJ databases">
        <title>Genomic study of Klebsiella pneumoniae.</title>
        <authorList>
            <person name="Yang Y."/>
            <person name="Bicalho R."/>
        </authorList>
    </citation>
    <scope>NUCLEOTIDE SEQUENCE [LARGE SCALE GENOMIC DNA]</scope>
    <source>
        <strain evidence="1 2">A11</strain>
    </source>
</reference>
<name>A0A2J4R646_9ENTR</name>
<dbReference type="EMBL" id="PIDS01000469">
    <property type="protein sequence ID" value="PLL38788.1"/>
    <property type="molecule type" value="Genomic_DNA"/>
</dbReference>
<dbReference type="NCBIfam" id="NF033153">
    <property type="entry name" value="phage_ICD_like"/>
    <property type="match status" value="1"/>
</dbReference>
<proteinExistence type="predicted"/>
<feature type="non-terminal residue" evidence="1">
    <location>
        <position position="73"/>
    </location>
</feature>
<gene>
    <name evidence="1" type="ORF">CWN50_14860</name>
</gene>
<evidence type="ECO:0000313" key="2">
    <source>
        <dbReference type="Proteomes" id="UP000234505"/>
    </source>
</evidence>
<organism evidence="1 2">
    <name type="scientific">Klebsiella michiganensis</name>
    <dbReference type="NCBI Taxonomy" id="1134687"/>
    <lineage>
        <taxon>Bacteria</taxon>
        <taxon>Pseudomonadati</taxon>
        <taxon>Pseudomonadota</taxon>
        <taxon>Gammaproteobacteria</taxon>
        <taxon>Enterobacterales</taxon>
        <taxon>Enterobacteriaceae</taxon>
        <taxon>Klebsiella/Raoultella group</taxon>
        <taxon>Klebsiella</taxon>
    </lineage>
</organism>
<protein>
    <submittedName>
        <fullName evidence="1">Host cell division inhibitor Icd-like protein</fullName>
    </submittedName>
</protein>
<keyword evidence="1" id="KW-0131">Cell cycle</keyword>
<dbReference type="Proteomes" id="UP000234505">
    <property type="component" value="Unassembled WGS sequence"/>
</dbReference>
<dbReference type="GO" id="GO:0051301">
    <property type="term" value="P:cell division"/>
    <property type="evidence" value="ECO:0007669"/>
    <property type="project" value="UniProtKB-KW"/>
</dbReference>
<accession>A0A2J4R646</accession>
<evidence type="ECO:0000313" key="1">
    <source>
        <dbReference type="EMBL" id="PLL38788.1"/>
    </source>
</evidence>
<keyword evidence="1" id="KW-0132">Cell division</keyword>
<comment type="caution">
    <text evidence="1">The sequence shown here is derived from an EMBL/GenBank/DDBJ whole genome shotgun (WGS) entry which is preliminary data.</text>
</comment>
<sequence>MRNPQPKNLTWLFLATYDDAKELPVVLRTQAAPEEEARAHLAGDFSLSFVLKICTESPIHECWIDPESGTLWQ</sequence>
<dbReference type="AlphaFoldDB" id="A0A2J4R646"/>